<evidence type="ECO:0000313" key="2">
    <source>
        <dbReference type="EMBL" id="KAJ1154345.1"/>
    </source>
</evidence>
<protein>
    <submittedName>
        <fullName evidence="2">Uncharacterized protein</fullName>
    </submittedName>
</protein>
<keyword evidence="3" id="KW-1185">Reference proteome</keyword>
<dbReference type="EMBL" id="JANPWB010000009">
    <property type="protein sequence ID" value="KAJ1154345.1"/>
    <property type="molecule type" value="Genomic_DNA"/>
</dbReference>
<dbReference type="AlphaFoldDB" id="A0AAV7RS63"/>
<organism evidence="2 3">
    <name type="scientific">Pleurodeles waltl</name>
    <name type="common">Iberian ribbed newt</name>
    <dbReference type="NCBI Taxonomy" id="8319"/>
    <lineage>
        <taxon>Eukaryota</taxon>
        <taxon>Metazoa</taxon>
        <taxon>Chordata</taxon>
        <taxon>Craniata</taxon>
        <taxon>Vertebrata</taxon>
        <taxon>Euteleostomi</taxon>
        <taxon>Amphibia</taxon>
        <taxon>Batrachia</taxon>
        <taxon>Caudata</taxon>
        <taxon>Salamandroidea</taxon>
        <taxon>Salamandridae</taxon>
        <taxon>Pleurodelinae</taxon>
        <taxon>Pleurodeles</taxon>
    </lineage>
</organism>
<sequence>MEEGATQQPGAMPDPERVRWWPHHLLAEAGTLYWRNAQKVQKAQGPNRPGRASTVDLDHLEPTERAR</sequence>
<dbReference type="Proteomes" id="UP001066276">
    <property type="component" value="Chromosome 5"/>
</dbReference>
<accession>A0AAV7RS63</accession>
<comment type="caution">
    <text evidence="2">The sequence shown here is derived from an EMBL/GenBank/DDBJ whole genome shotgun (WGS) entry which is preliminary data.</text>
</comment>
<gene>
    <name evidence="2" type="ORF">NDU88_007097</name>
</gene>
<reference evidence="2" key="1">
    <citation type="journal article" date="2022" name="bioRxiv">
        <title>Sequencing and chromosome-scale assembly of the giantPleurodeles waltlgenome.</title>
        <authorList>
            <person name="Brown T."/>
            <person name="Elewa A."/>
            <person name="Iarovenko S."/>
            <person name="Subramanian E."/>
            <person name="Araus A.J."/>
            <person name="Petzold A."/>
            <person name="Susuki M."/>
            <person name="Suzuki K.-i.T."/>
            <person name="Hayashi T."/>
            <person name="Toyoda A."/>
            <person name="Oliveira C."/>
            <person name="Osipova E."/>
            <person name="Leigh N.D."/>
            <person name="Simon A."/>
            <person name="Yun M.H."/>
        </authorList>
    </citation>
    <scope>NUCLEOTIDE SEQUENCE</scope>
    <source>
        <strain evidence="2">20211129_DDA</strain>
        <tissue evidence="2">Liver</tissue>
    </source>
</reference>
<name>A0AAV7RS63_PLEWA</name>
<evidence type="ECO:0000313" key="3">
    <source>
        <dbReference type="Proteomes" id="UP001066276"/>
    </source>
</evidence>
<evidence type="ECO:0000256" key="1">
    <source>
        <dbReference type="SAM" id="MobiDB-lite"/>
    </source>
</evidence>
<feature type="region of interest" description="Disordered" evidence="1">
    <location>
        <begin position="39"/>
        <end position="67"/>
    </location>
</feature>
<feature type="compositionally biased region" description="Basic and acidic residues" evidence="1">
    <location>
        <begin position="56"/>
        <end position="67"/>
    </location>
</feature>
<proteinExistence type="predicted"/>